<dbReference type="PANTHER" id="PTHR36573">
    <property type="entry name" value="INTERMEMBRANE PHOSPHOLIPID TRANSPORT SYSTEM BINDING PROTEIN MLAC"/>
    <property type="match status" value="1"/>
</dbReference>
<dbReference type="Gene3D" id="3.10.450.710">
    <property type="entry name" value="Tgt2/MlaC"/>
    <property type="match status" value="1"/>
</dbReference>
<organism evidence="2 3">
    <name type="scientific">Enhygromyxa salina</name>
    <dbReference type="NCBI Taxonomy" id="215803"/>
    <lineage>
        <taxon>Bacteria</taxon>
        <taxon>Pseudomonadati</taxon>
        <taxon>Myxococcota</taxon>
        <taxon>Polyangia</taxon>
        <taxon>Nannocystales</taxon>
        <taxon>Nannocystaceae</taxon>
        <taxon>Enhygromyxa</taxon>
    </lineage>
</organism>
<dbReference type="PANTHER" id="PTHR36573:SF1">
    <property type="entry name" value="INTERMEMBRANE PHOSPHOLIPID TRANSPORT SYSTEM BINDING PROTEIN MLAC"/>
    <property type="match status" value="1"/>
</dbReference>
<protein>
    <submittedName>
        <fullName evidence="2">ABC-type transport system involved in resistance to organic solvents, auxiliary component</fullName>
    </submittedName>
</protein>
<dbReference type="InterPro" id="IPR042245">
    <property type="entry name" value="Tgt2/MlaC_sf"/>
</dbReference>
<dbReference type="RefSeq" id="WP_052552642.1">
    <property type="nucleotide sequence ID" value="NZ_JMCC02000062.1"/>
</dbReference>
<dbReference type="InterPro" id="IPR008869">
    <property type="entry name" value="MlaC/ttg2D"/>
</dbReference>
<dbReference type="Proteomes" id="UP000031599">
    <property type="component" value="Unassembled WGS sequence"/>
</dbReference>
<feature type="chain" id="PRO_5002163953" evidence="1">
    <location>
        <begin position="23"/>
        <end position="208"/>
    </location>
</feature>
<evidence type="ECO:0000313" key="2">
    <source>
        <dbReference type="EMBL" id="KIG14995.1"/>
    </source>
</evidence>
<dbReference type="EMBL" id="JMCC02000062">
    <property type="protein sequence ID" value="KIG14995.1"/>
    <property type="molecule type" value="Genomic_DNA"/>
</dbReference>
<gene>
    <name evidence="2" type="ORF">DB30_06184</name>
</gene>
<evidence type="ECO:0000313" key="3">
    <source>
        <dbReference type="Proteomes" id="UP000031599"/>
    </source>
</evidence>
<keyword evidence="1" id="KW-0732">Signal</keyword>
<sequence length="208" mass="22817">MRRPLAALSLALVLLLPTPSLAGSGAADLATDLAAQQVFERSHDKLVELLARGSKPSEIQQHVDALLDYEWIAQAALGGPSHYAARCGDRCAEFQALLTELIRASYIERLAKGDKATVMYLGEHVREAATKLDTKVTLEDGAGKTKVIEVDYIMHKVDGAWHVRDIITEGVSLAKTYRYDLNKLYKGGGMDEVIAALRTKLDELKDQK</sequence>
<dbReference type="AlphaFoldDB" id="A0A0C2CZB8"/>
<name>A0A0C2CZB8_9BACT</name>
<evidence type="ECO:0000256" key="1">
    <source>
        <dbReference type="SAM" id="SignalP"/>
    </source>
</evidence>
<feature type="signal peptide" evidence="1">
    <location>
        <begin position="1"/>
        <end position="22"/>
    </location>
</feature>
<reference evidence="2 3" key="1">
    <citation type="submission" date="2014-12" db="EMBL/GenBank/DDBJ databases">
        <title>Genome assembly of Enhygromyxa salina DSM 15201.</title>
        <authorList>
            <person name="Sharma G."/>
            <person name="Subramanian S."/>
        </authorList>
    </citation>
    <scope>NUCLEOTIDE SEQUENCE [LARGE SCALE GENOMIC DNA]</scope>
    <source>
        <strain evidence="2 3">DSM 15201</strain>
    </source>
</reference>
<dbReference type="Pfam" id="PF05494">
    <property type="entry name" value="MlaC"/>
    <property type="match status" value="1"/>
</dbReference>
<comment type="caution">
    <text evidence="2">The sequence shown here is derived from an EMBL/GenBank/DDBJ whole genome shotgun (WGS) entry which is preliminary data.</text>
</comment>
<proteinExistence type="predicted"/>
<accession>A0A0C2CZB8</accession>